<dbReference type="Proteomes" id="UP000515121">
    <property type="component" value="Unplaced"/>
</dbReference>
<dbReference type="Gene3D" id="3.10.10.10">
    <property type="entry name" value="HIV Type 1 Reverse Transcriptase, subunit A, domain 1"/>
    <property type="match status" value="1"/>
</dbReference>
<dbReference type="AlphaFoldDB" id="A0A6P6BAA8"/>
<dbReference type="RefSeq" id="XP_022774029.1">
    <property type="nucleotide sequence ID" value="XM_022918294.1"/>
</dbReference>
<dbReference type="InterPro" id="IPR051320">
    <property type="entry name" value="Viral_Replic_Matur_Polypro"/>
</dbReference>
<dbReference type="PANTHER" id="PTHR33064">
    <property type="entry name" value="POL PROTEIN"/>
    <property type="match status" value="1"/>
</dbReference>
<dbReference type="GeneID" id="111316285"/>
<dbReference type="KEGG" id="dzi:111316285"/>
<reference evidence="2" key="1">
    <citation type="submission" date="2025-08" db="UniProtKB">
        <authorList>
            <consortium name="RefSeq"/>
        </authorList>
    </citation>
    <scope>IDENTIFICATION</scope>
    <source>
        <tissue evidence="2">Fruit stalk</tissue>
    </source>
</reference>
<organism evidence="1 2">
    <name type="scientific">Durio zibethinus</name>
    <name type="common">Durian</name>
    <dbReference type="NCBI Taxonomy" id="66656"/>
    <lineage>
        <taxon>Eukaryota</taxon>
        <taxon>Viridiplantae</taxon>
        <taxon>Streptophyta</taxon>
        <taxon>Embryophyta</taxon>
        <taxon>Tracheophyta</taxon>
        <taxon>Spermatophyta</taxon>
        <taxon>Magnoliopsida</taxon>
        <taxon>eudicotyledons</taxon>
        <taxon>Gunneridae</taxon>
        <taxon>Pentapetalae</taxon>
        <taxon>rosids</taxon>
        <taxon>malvids</taxon>
        <taxon>Malvales</taxon>
        <taxon>Malvaceae</taxon>
        <taxon>Helicteroideae</taxon>
        <taxon>Durio</taxon>
    </lineage>
</organism>
<sequence length="135" mass="15552">MNSDHFKQAIQECSLLQAQGLIEPTSSPWACEAFYVNKRSEQVREKLRLIINYKSLNIFLADDKFSLPNRKTLFANLANAKWTVIPFGLKVAHSLFQKAMTKIFTPILDNALIYIEILLFSPYVTSHTQLLDKFQ</sequence>
<keyword evidence="1" id="KW-1185">Reference proteome</keyword>
<proteinExistence type="predicted"/>
<dbReference type="InterPro" id="IPR043502">
    <property type="entry name" value="DNA/RNA_pol_sf"/>
</dbReference>
<dbReference type="SUPFAM" id="SSF56672">
    <property type="entry name" value="DNA/RNA polymerases"/>
    <property type="match status" value="1"/>
</dbReference>
<name>A0A6P6BAA8_DURZI</name>
<evidence type="ECO:0000313" key="1">
    <source>
        <dbReference type="Proteomes" id="UP000515121"/>
    </source>
</evidence>
<evidence type="ECO:0000313" key="2">
    <source>
        <dbReference type="RefSeq" id="XP_022774029.1"/>
    </source>
</evidence>
<dbReference type="OrthoDB" id="1914518at2759"/>
<accession>A0A6P6BAA8</accession>
<gene>
    <name evidence="2" type="primary">LOC111316285</name>
</gene>
<dbReference type="PANTHER" id="PTHR33064:SF37">
    <property type="entry name" value="RIBONUCLEASE H"/>
    <property type="match status" value="1"/>
</dbReference>
<protein>
    <submittedName>
        <fullName evidence="2">Uncharacterized protein LOC111316285</fullName>
    </submittedName>
</protein>